<accession>A0ABS1LR37</accession>
<dbReference type="EMBL" id="JABBYC010000068">
    <property type="protein sequence ID" value="MBL0888623.1"/>
    <property type="molecule type" value="Genomic_DNA"/>
</dbReference>
<dbReference type="PANTHER" id="PTHR10000">
    <property type="entry name" value="PHOSPHOSERINE PHOSPHATASE"/>
    <property type="match status" value="1"/>
</dbReference>
<dbReference type="Proteomes" id="UP000675409">
    <property type="component" value="Unassembled WGS sequence"/>
</dbReference>
<dbReference type="InterPro" id="IPR036412">
    <property type="entry name" value="HAD-like_sf"/>
</dbReference>
<dbReference type="SUPFAM" id="SSF56784">
    <property type="entry name" value="HAD-like"/>
    <property type="match status" value="1"/>
</dbReference>
<dbReference type="Gene3D" id="3.30.1240.10">
    <property type="match status" value="1"/>
</dbReference>
<dbReference type="NCBIfam" id="TIGR01484">
    <property type="entry name" value="HAD-SF-IIB"/>
    <property type="match status" value="1"/>
</dbReference>
<protein>
    <submittedName>
        <fullName evidence="1">HAD family phosphatase</fullName>
    </submittedName>
</protein>
<organism evidence="1 2">
    <name type="scientific">Myceligenerans indicum</name>
    <dbReference type="NCBI Taxonomy" id="2593663"/>
    <lineage>
        <taxon>Bacteria</taxon>
        <taxon>Bacillati</taxon>
        <taxon>Actinomycetota</taxon>
        <taxon>Actinomycetes</taxon>
        <taxon>Micrococcales</taxon>
        <taxon>Promicromonosporaceae</taxon>
        <taxon>Myceligenerans</taxon>
    </lineage>
</organism>
<evidence type="ECO:0000313" key="1">
    <source>
        <dbReference type="EMBL" id="MBL0888623.1"/>
    </source>
</evidence>
<sequence>MTNATTTPRPDGPMLVMLDIDGTLVPEGAIDVPPVTADAAQDVVAAGHHVVLCTGRSLVGALPVAASLGLTSGWIITSNGAVTARLAANAPGGYVITDAFTLDVKRVVALVRELMAETAVAVEEIGFGYHVTSRFGPGLLNGRQNVVAHDGLPEATPRLVLHAPGVVPALLRQVQALGMTAIPTADSWVDVTPPLVSKATALYRVRRRLGVHPDRTLAVGDGVNDIPAFKWPATSIAMGSAPAVVRAAASATTGTLEQHGAASILSAVASGRPVATELARPVRVPEIAAD</sequence>
<proteinExistence type="predicted"/>
<dbReference type="RefSeq" id="WP_201850931.1">
    <property type="nucleotide sequence ID" value="NZ_JABBYC010000068.1"/>
</dbReference>
<dbReference type="Pfam" id="PF08282">
    <property type="entry name" value="Hydrolase_3"/>
    <property type="match status" value="2"/>
</dbReference>
<dbReference type="PANTHER" id="PTHR10000:SF8">
    <property type="entry name" value="HAD SUPERFAMILY HYDROLASE-LIKE, TYPE 3"/>
    <property type="match status" value="1"/>
</dbReference>
<gene>
    <name evidence="1" type="ORF">HGK34_20475</name>
</gene>
<evidence type="ECO:0000313" key="2">
    <source>
        <dbReference type="Proteomes" id="UP000675409"/>
    </source>
</evidence>
<reference evidence="1 2" key="1">
    <citation type="journal article" date="2021" name="Arch. Microbiol.">
        <title>Myceligenerans indicum sp. nov., an actinobacterium isolated from mangrove sediment of Sundarbans, India.</title>
        <authorList>
            <person name="Asha K."/>
            <person name="Bhadury P."/>
        </authorList>
    </citation>
    <scope>NUCLEOTIDE SEQUENCE [LARGE SCALE GENOMIC DNA]</scope>
    <source>
        <strain evidence="1 2">I2</strain>
    </source>
</reference>
<dbReference type="InterPro" id="IPR006379">
    <property type="entry name" value="HAD-SF_hydro_IIB"/>
</dbReference>
<comment type="caution">
    <text evidence="1">The sequence shown here is derived from an EMBL/GenBank/DDBJ whole genome shotgun (WGS) entry which is preliminary data.</text>
</comment>
<keyword evidence="2" id="KW-1185">Reference proteome</keyword>
<dbReference type="InterPro" id="IPR023214">
    <property type="entry name" value="HAD_sf"/>
</dbReference>
<name>A0ABS1LR37_9MICO</name>
<dbReference type="Gene3D" id="3.40.50.1000">
    <property type="entry name" value="HAD superfamily/HAD-like"/>
    <property type="match status" value="1"/>
</dbReference>